<sequence>MALDVGKDMATKSFARTFVDIDLDSN</sequence>
<dbReference type="Proteomes" id="UP000593568">
    <property type="component" value="Unassembled WGS sequence"/>
</dbReference>
<dbReference type="AlphaFoldDB" id="A0A7J9DMF0"/>
<comment type="caution">
    <text evidence="1">The sequence shown here is derived from an EMBL/GenBank/DDBJ whole genome shotgun (WGS) entry which is preliminary data.</text>
</comment>
<organism evidence="1 2">
    <name type="scientific">Gossypium trilobum</name>
    <dbReference type="NCBI Taxonomy" id="34281"/>
    <lineage>
        <taxon>Eukaryota</taxon>
        <taxon>Viridiplantae</taxon>
        <taxon>Streptophyta</taxon>
        <taxon>Embryophyta</taxon>
        <taxon>Tracheophyta</taxon>
        <taxon>Spermatophyta</taxon>
        <taxon>Magnoliopsida</taxon>
        <taxon>eudicotyledons</taxon>
        <taxon>Gunneridae</taxon>
        <taxon>Pentapetalae</taxon>
        <taxon>rosids</taxon>
        <taxon>malvids</taxon>
        <taxon>Malvales</taxon>
        <taxon>Malvaceae</taxon>
        <taxon>Malvoideae</taxon>
        <taxon>Gossypium</taxon>
    </lineage>
</organism>
<keyword evidence="2" id="KW-1185">Reference proteome</keyword>
<proteinExistence type="predicted"/>
<evidence type="ECO:0000313" key="1">
    <source>
        <dbReference type="EMBL" id="MBA0761837.1"/>
    </source>
</evidence>
<protein>
    <submittedName>
        <fullName evidence="1">Uncharacterized protein</fullName>
    </submittedName>
</protein>
<evidence type="ECO:0000313" key="2">
    <source>
        <dbReference type="Proteomes" id="UP000593568"/>
    </source>
</evidence>
<accession>A0A7J9DMF0</accession>
<gene>
    <name evidence="1" type="ORF">Gotri_024422</name>
</gene>
<reference evidence="1 2" key="1">
    <citation type="journal article" date="2019" name="Genome Biol. Evol.">
        <title>Insights into the evolution of the New World diploid cottons (Gossypium, subgenus Houzingenia) based on genome sequencing.</title>
        <authorList>
            <person name="Grover C.E."/>
            <person name="Arick M.A. 2nd"/>
            <person name="Thrash A."/>
            <person name="Conover J.L."/>
            <person name="Sanders W.S."/>
            <person name="Peterson D.G."/>
            <person name="Frelichowski J.E."/>
            <person name="Scheffler J.A."/>
            <person name="Scheffler B.E."/>
            <person name="Wendel J.F."/>
        </authorList>
    </citation>
    <scope>NUCLEOTIDE SEQUENCE [LARGE SCALE GENOMIC DNA]</scope>
    <source>
        <strain evidence="1">8</strain>
        <tissue evidence="1">Leaf</tissue>
    </source>
</reference>
<dbReference type="EMBL" id="JABEZW010000003">
    <property type="protein sequence ID" value="MBA0761837.1"/>
    <property type="molecule type" value="Genomic_DNA"/>
</dbReference>
<name>A0A7J9DMF0_9ROSI</name>